<evidence type="ECO:0000256" key="1">
    <source>
        <dbReference type="SAM" id="Phobius"/>
    </source>
</evidence>
<dbReference type="EMBL" id="KI894019">
    <property type="protein sequence ID" value="OCF27790.1"/>
    <property type="molecule type" value="Genomic_DNA"/>
</dbReference>
<dbReference type="CDD" id="cd22997">
    <property type="entry name" value="GT_LH"/>
    <property type="match status" value="1"/>
</dbReference>
<proteinExistence type="predicted"/>
<evidence type="ECO:0000313" key="3">
    <source>
        <dbReference type="EMBL" id="WVW81930.1"/>
    </source>
</evidence>
<reference evidence="3" key="2">
    <citation type="submission" date="2013-07" db="EMBL/GenBank/DDBJ databases">
        <authorList>
            <consortium name="The Broad Institute Genome Sequencing Platform"/>
            <person name="Cuomo C."/>
            <person name="Litvintseva A."/>
            <person name="Chen Y."/>
            <person name="Heitman J."/>
            <person name="Sun S."/>
            <person name="Springer D."/>
            <person name="Dromer F."/>
            <person name="Young S.K."/>
            <person name="Zeng Q."/>
            <person name="Gargeya S."/>
            <person name="Fitzgerald M."/>
            <person name="Abouelleil A."/>
            <person name="Alvarado L."/>
            <person name="Berlin A.M."/>
            <person name="Chapman S.B."/>
            <person name="Dewar J."/>
            <person name="Goldberg J."/>
            <person name="Griggs A."/>
            <person name="Gujja S."/>
            <person name="Hansen M."/>
            <person name="Howarth C."/>
            <person name="Imamovic A."/>
            <person name="Larimer J."/>
            <person name="McCowan C."/>
            <person name="Murphy C."/>
            <person name="Pearson M."/>
            <person name="Priest M."/>
            <person name="Roberts A."/>
            <person name="Saif S."/>
            <person name="Shea T."/>
            <person name="Sykes S."/>
            <person name="Wortman J."/>
            <person name="Nusbaum C."/>
            <person name="Birren B."/>
        </authorList>
    </citation>
    <scope>NUCLEOTIDE SEQUENCE</scope>
    <source>
        <strain evidence="3">CBS 10118</strain>
    </source>
</reference>
<keyword evidence="1" id="KW-0472">Membrane</keyword>
<dbReference type="STRING" id="1296100.A0A1B9G9Y7"/>
<dbReference type="RefSeq" id="XP_019048860.1">
    <property type="nucleotide sequence ID" value="XM_019189298.1"/>
</dbReference>
<sequence>MNTRHKMDSVLSRWQRKYLPHHTLTIRQSSIPLSRPQLRRLFYSCLALLILYYFVWQIPARSRKHIQQHEQWVDYAFNAPRKVQVFMPIGEQRAKKNADFCRSLFPAVVNGYRVTLYNWDVDAEDEFDTHKPKVTSLSSILSSSRLLQQLGIFPQDLILLVDAIDIILQLSPSVLISRYSLIPEGQQGRPITAGSFNCYPNEANSSACLNIPPSPMPIDLFKSDRDILRDSQSRLPIHANSGLVLGSVSEMRGLFRKLNDTLMGGEYPYQPDQGVFNIHLSQGDLTVDNTLSMFWCAEHLTNSLSLLSSADQISPWDKYQYPFTISPSDLPSSRLYAKDIRTGNIPVALHFNGIGAKPGYAEIWEQMFPSVRGAEYRRIWEDETVKIIVDGQIHRKSVRELCGSQLGYQ</sequence>
<dbReference type="EMBL" id="CP144542">
    <property type="protein sequence ID" value="WVW81930.1"/>
    <property type="molecule type" value="Genomic_DNA"/>
</dbReference>
<dbReference type="Proteomes" id="UP000092730">
    <property type="component" value="Chromosome 2"/>
</dbReference>
<dbReference type="KEGG" id="kbi:30207038"/>
<name>A0A1B9G9Y7_9TREE</name>
<organism evidence="2">
    <name type="scientific">Kwoniella bestiolae CBS 10118</name>
    <dbReference type="NCBI Taxonomy" id="1296100"/>
    <lineage>
        <taxon>Eukaryota</taxon>
        <taxon>Fungi</taxon>
        <taxon>Dikarya</taxon>
        <taxon>Basidiomycota</taxon>
        <taxon>Agaricomycotina</taxon>
        <taxon>Tremellomycetes</taxon>
        <taxon>Tremellales</taxon>
        <taxon>Cryptococcaceae</taxon>
        <taxon>Kwoniella</taxon>
    </lineage>
</organism>
<dbReference type="GeneID" id="30207038"/>
<evidence type="ECO:0000313" key="4">
    <source>
        <dbReference type="Proteomes" id="UP000092730"/>
    </source>
</evidence>
<dbReference type="OrthoDB" id="2562172at2759"/>
<accession>A0A1B9G9Y7</accession>
<keyword evidence="4" id="KW-1185">Reference proteome</keyword>
<reference evidence="2" key="1">
    <citation type="submission" date="2013-07" db="EMBL/GenBank/DDBJ databases">
        <title>The Genome Sequence of Cryptococcus bestiolae CBS10118.</title>
        <authorList>
            <consortium name="The Broad Institute Genome Sequencing Platform"/>
            <person name="Cuomo C."/>
            <person name="Litvintseva A."/>
            <person name="Chen Y."/>
            <person name="Heitman J."/>
            <person name="Sun S."/>
            <person name="Springer D."/>
            <person name="Dromer F."/>
            <person name="Young S.K."/>
            <person name="Zeng Q."/>
            <person name="Gargeya S."/>
            <person name="Fitzgerald M."/>
            <person name="Abouelleil A."/>
            <person name="Alvarado L."/>
            <person name="Berlin A.M."/>
            <person name="Chapman S.B."/>
            <person name="Dewar J."/>
            <person name="Goldberg J."/>
            <person name="Griggs A."/>
            <person name="Gujja S."/>
            <person name="Hansen M."/>
            <person name="Howarth C."/>
            <person name="Imamovic A."/>
            <person name="Larimer J."/>
            <person name="McCowan C."/>
            <person name="Murphy C."/>
            <person name="Pearson M."/>
            <person name="Priest M."/>
            <person name="Roberts A."/>
            <person name="Saif S."/>
            <person name="Shea T."/>
            <person name="Sykes S."/>
            <person name="Wortman J."/>
            <person name="Nusbaum C."/>
            <person name="Birren B."/>
        </authorList>
    </citation>
    <scope>NUCLEOTIDE SEQUENCE [LARGE SCALE GENOMIC DNA]</scope>
    <source>
        <strain evidence="2">CBS 10118</strain>
    </source>
</reference>
<evidence type="ECO:0000313" key="2">
    <source>
        <dbReference type="EMBL" id="OCF27790.1"/>
    </source>
</evidence>
<gene>
    <name evidence="2" type="ORF">I302_02639</name>
    <name evidence="3" type="ORF">I302_103933</name>
</gene>
<keyword evidence="1" id="KW-1133">Transmembrane helix</keyword>
<reference evidence="3" key="4">
    <citation type="submission" date="2024-02" db="EMBL/GenBank/DDBJ databases">
        <title>Comparative genomics of Cryptococcus and Kwoniella reveals pathogenesis evolution and contrasting modes of karyotype evolution via chromosome fusion or intercentromeric recombination.</title>
        <authorList>
            <person name="Coelho M.A."/>
            <person name="David-Palma M."/>
            <person name="Shea T."/>
            <person name="Bowers K."/>
            <person name="McGinley-Smith S."/>
            <person name="Mohammad A.W."/>
            <person name="Gnirke A."/>
            <person name="Yurkov A.M."/>
            <person name="Nowrousian M."/>
            <person name="Sun S."/>
            <person name="Cuomo C.A."/>
            <person name="Heitman J."/>
        </authorList>
    </citation>
    <scope>NUCLEOTIDE SEQUENCE</scope>
    <source>
        <strain evidence="3">CBS 10118</strain>
    </source>
</reference>
<reference evidence="2" key="3">
    <citation type="submission" date="2014-01" db="EMBL/GenBank/DDBJ databases">
        <title>Evolution of pathogenesis and genome organization in the Tremellales.</title>
        <authorList>
            <person name="Cuomo C."/>
            <person name="Litvintseva A."/>
            <person name="Heitman J."/>
            <person name="Chen Y."/>
            <person name="Sun S."/>
            <person name="Springer D."/>
            <person name="Dromer F."/>
            <person name="Young S."/>
            <person name="Zeng Q."/>
            <person name="Chapman S."/>
            <person name="Gujja S."/>
            <person name="Saif S."/>
            <person name="Birren B."/>
        </authorList>
    </citation>
    <scope>NUCLEOTIDE SEQUENCE</scope>
    <source>
        <strain evidence="2">CBS 10118</strain>
    </source>
</reference>
<protein>
    <submittedName>
        <fullName evidence="2">Uncharacterized protein</fullName>
    </submittedName>
</protein>
<dbReference type="AlphaFoldDB" id="A0A1B9G9Y7"/>
<feature type="transmembrane region" description="Helical" evidence="1">
    <location>
        <begin position="41"/>
        <end position="59"/>
    </location>
</feature>
<keyword evidence="1" id="KW-0812">Transmembrane</keyword>
<dbReference type="VEuPathDB" id="FungiDB:I302_02639"/>